<evidence type="ECO:0000313" key="15">
    <source>
        <dbReference type="Proteomes" id="UP000271098"/>
    </source>
</evidence>
<name>A0A3P7MQA2_9BILA</name>
<gene>
    <name evidence="14" type="ORF">GPUH_LOCUS16939</name>
</gene>
<dbReference type="PANTHER" id="PTHR31761:SF1">
    <property type="entry name" value="LARGE RIBOSOMAL SUBUNIT PROTEIN ML64"/>
    <property type="match status" value="1"/>
</dbReference>
<evidence type="ECO:0000256" key="12">
    <source>
        <dbReference type="ARBA" id="ARBA00035485"/>
    </source>
</evidence>
<keyword evidence="5" id="KW-0175">Coiled coil</keyword>
<accession>A0A3P7MQA2</accession>
<dbReference type="EMBL" id="UYRT01084443">
    <property type="protein sequence ID" value="VDN28840.1"/>
    <property type="molecule type" value="Genomic_DNA"/>
</dbReference>
<evidence type="ECO:0000256" key="11">
    <source>
        <dbReference type="ARBA" id="ARBA00035184"/>
    </source>
</evidence>
<keyword evidence="9" id="KW-0131">Cell cycle</keyword>
<dbReference type="InterPro" id="IPR018472">
    <property type="entry name" value="Ribosomal_mL64"/>
</dbReference>
<keyword evidence="8" id="KW-0687">Ribonucleoprotein</keyword>
<proteinExistence type="inferred from homology"/>
<dbReference type="GO" id="GO:0005634">
    <property type="term" value="C:nucleus"/>
    <property type="evidence" value="ECO:0007669"/>
    <property type="project" value="UniProtKB-SubCell"/>
</dbReference>
<comment type="similarity">
    <text evidence="3">Belongs to the mitochondrion-specific ribosomal protein mL64 family.</text>
</comment>
<dbReference type="OrthoDB" id="1378at2759"/>
<dbReference type="AlphaFoldDB" id="A0A3P7MQA2"/>
<dbReference type="GO" id="GO:0005739">
    <property type="term" value="C:mitochondrion"/>
    <property type="evidence" value="ECO:0007669"/>
    <property type="project" value="UniProtKB-SubCell"/>
</dbReference>
<dbReference type="GO" id="GO:1990904">
    <property type="term" value="C:ribonucleoprotein complex"/>
    <property type="evidence" value="ECO:0007669"/>
    <property type="project" value="UniProtKB-KW"/>
</dbReference>
<reference evidence="14 15" key="1">
    <citation type="submission" date="2018-11" db="EMBL/GenBank/DDBJ databases">
        <authorList>
            <consortium name="Pathogen Informatics"/>
        </authorList>
    </citation>
    <scope>NUCLEOTIDE SEQUENCE [LARGE SCALE GENOMIC DNA]</scope>
</reference>
<comment type="function">
    <text evidence="13">Acts as a negative regulator of G1 to S cell cycle phase progression by inhibiting cyclin-dependent kinases. Inhibitory effects are additive with GADD45 proteins but also occur in the absence of GADD45 proteins. Acts as a repressor of the orphan nuclear receptor NR4A1 by inhibiting AB domain-mediated transcriptional activity. May be involved in the hormone-mediated regulation of NR4A1 transcriptional activity. May play a role in mitochondrial protein synthesis.</text>
</comment>
<evidence type="ECO:0000256" key="4">
    <source>
        <dbReference type="ARBA" id="ARBA00022980"/>
    </source>
</evidence>
<dbReference type="InterPro" id="IPR043035">
    <property type="entry name" value="Ribosomal_mL64_sf"/>
</dbReference>
<keyword evidence="6" id="KW-0496">Mitochondrion</keyword>
<dbReference type="PANTHER" id="PTHR31761">
    <property type="entry name" value="GROWTH ARREST AND DNA DAMAGE-INDUCIBLE PROTEINS-INTERACTING PROTEIN 1 GADD45GIP1"/>
    <property type="match status" value="1"/>
</dbReference>
<comment type="subcellular location">
    <subcellularLocation>
        <location evidence="2">Mitochondrion</location>
    </subcellularLocation>
    <subcellularLocation>
        <location evidence="1">Nucleus</location>
    </subcellularLocation>
</comment>
<evidence type="ECO:0000256" key="7">
    <source>
        <dbReference type="ARBA" id="ARBA00023242"/>
    </source>
</evidence>
<keyword evidence="7" id="KW-0539">Nucleus</keyword>
<dbReference type="Pfam" id="PF10147">
    <property type="entry name" value="CR6_interact"/>
    <property type="match status" value="1"/>
</dbReference>
<evidence type="ECO:0000256" key="10">
    <source>
        <dbReference type="ARBA" id="ARBA00030700"/>
    </source>
</evidence>
<organism evidence="14 15">
    <name type="scientific">Gongylonema pulchrum</name>
    <dbReference type="NCBI Taxonomy" id="637853"/>
    <lineage>
        <taxon>Eukaryota</taxon>
        <taxon>Metazoa</taxon>
        <taxon>Ecdysozoa</taxon>
        <taxon>Nematoda</taxon>
        <taxon>Chromadorea</taxon>
        <taxon>Rhabditida</taxon>
        <taxon>Spirurina</taxon>
        <taxon>Spiruromorpha</taxon>
        <taxon>Spiruroidea</taxon>
        <taxon>Gongylonematidae</taxon>
        <taxon>Gongylonema</taxon>
    </lineage>
</organism>
<protein>
    <recommendedName>
        <fullName evidence="11">Large ribosomal subunit protein mL64</fullName>
    </recommendedName>
    <alternativeName>
        <fullName evidence="10">39S ribosomal protein L59, mitochondrial</fullName>
    </alternativeName>
    <alternativeName>
        <fullName evidence="12">Growth arrest and DNA damage-inducible proteins-interacting protein 1</fullName>
    </alternativeName>
</protein>
<evidence type="ECO:0000313" key="14">
    <source>
        <dbReference type="EMBL" id="VDN28840.1"/>
    </source>
</evidence>
<evidence type="ECO:0000256" key="8">
    <source>
        <dbReference type="ARBA" id="ARBA00023274"/>
    </source>
</evidence>
<evidence type="ECO:0000256" key="13">
    <source>
        <dbReference type="ARBA" id="ARBA00060144"/>
    </source>
</evidence>
<keyword evidence="4" id="KW-0689">Ribosomal protein</keyword>
<dbReference type="GO" id="GO:0005840">
    <property type="term" value="C:ribosome"/>
    <property type="evidence" value="ECO:0007669"/>
    <property type="project" value="UniProtKB-KW"/>
</dbReference>
<keyword evidence="15" id="KW-1185">Reference proteome</keyword>
<evidence type="ECO:0000256" key="6">
    <source>
        <dbReference type="ARBA" id="ARBA00023128"/>
    </source>
</evidence>
<evidence type="ECO:0000256" key="3">
    <source>
        <dbReference type="ARBA" id="ARBA00005421"/>
    </source>
</evidence>
<dbReference type="Gene3D" id="6.10.280.120">
    <property type="entry name" value="Growth arrest and DNA-damage-inducible proteins-interacting protein 1"/>
    <property type="match status" value="1"/>
</dbReference>
<evidence type="ECO:0000256" key="9">
    <source>
        <dbReference type="ARBA" id="ARBA00023306"/>
    </source>
</evidence>
<sequence length="160" mass="18764">MDERHRLIAEGRLPPISYEWEKELWAKRERFGKYGLASGVDPGELWPTVEEIQEQEAIGWYGKFSDVLKKVQNAKKTEHAAALARLKEVATAESKYPEMFKEFLDTQKEVVPVKSKQELEAEQQRKELLEYYGYEIVQEDPRFPILLEKMMDAKKKVCIL</sequence>
<dbReference type="Proteomes" id="UP000271098">
    <property type="component" value="Unassembled WGS sequence"/>
</dbReference>
<evidence type="ECO:0000256" key="1">
    <source>
        <dbReference type="ARBA" id="ARBA00004123"/>
    </source>
</evidence>
<evidence type="ECO:0000256" key="2">
    <source>
        <dbReference type="ARBA" id="ARBA00004173"/>
    </source>
</evidence>
<evidence type="ECO:0000256" key="5">
    <source>
        <dbReference type="ARBA" id="ARBA00023054"/>
    </source>
</evidence>